<dbReference type="NCBIfam" id="TIGR00072">
    <property type="entry name" value="hydrog_prot"/>
    <property type="match status" value="1"/>
</dbReference>
<accession>A0A0N1F8N0</accession>
<comment type="caution">
    <text evidence="5">The sequence shown here is derived from an EMBL/GenBank/DDBJ whole genome shotgun (WGS) entry which is preliminary data.</text>
</comment>
<dbReference type="Gene3D" id="3.40.50.1450">
    <property type="entry name" value="HybD-like"/>
    <property type="match status" value="1"/>
</dbReference>
<evidence type="ECO:0000256" key="2">
    <source>
        <dbReference type="ARBA" id="ARBA00022670"/>
    </source>
</evidence>
<evidence type="ECO:0000256" key="1">
    <source>
        <dbReference type="ARBA" id="ARBA00006814"/>
    </source>
</evidence>
<keyword evidence="6" id="KW-1185">Reference proteome</keyword>
<sequence length="166" mass="17508">MVLQVVADLIGQQIVVLGCGNPNRSDDGAGPAVIELLRNRQLPASVRLFDVGTDGMAVIYKARGATHLLIVDARVPTGTPGSVYEVPGEVLAAPPARGAGLHEFRWDNAIYAGQRIYGDAFPAHVTVFLIEAETLALGLSLSPTVSTAVELVANKVTTLLQHWAST</sequence>
<gene>
    <name evidence="5" type="ORF">AE618_00835</name>
</gene>
<keyword evidence="2 5" id="KW-0645">Protease</keyword>
<evidence type="ECO:0000256" key="3">
    <source>
        <dbReference type="ARBA" id="ARBA00022750"/>
    </source>
</evidence>
<dbReference type="PATRIC" id="fig|1526658.3.peg.5092"/>
<dbReference type="GO" id="GO:0016485">
    <property type="term" value="P:protein processing"/>
    <property type="evidence" value="ECO:0007669"/>
    <property type="project" value="TreeGrafter"/>
</dbReference>
<reference evidence="5 6" key="1">
    <citation type="submission" date="2015-07" db="EMBL/GenBank/DDBJ databases">
        <title>Whole genome sequencing of Bosea vaviloviae isolated from cave pool.</title>
        <authorList>
            <person name="Tan N.E.H."/>
            <person name="Lee Y.P."/>
            <person name="Gan H.M."/>
            <person name="Barton H."/>
            <person name="Savka M.A."/>
        </authorList>
    </citation>
    <scope>NUCLEOTIDE SEQUENCE [LARGE SCALE GENOMIC DNA]</scope>
    <source>
        <strain evidence="5 6">SD260</strain>
    </source>
</reference>
<dbReference type="PANTHER" id="PTHR30302">
    <property type="entry name" value="HYDROGENASE 1 MATURATION PROTEASE"/>
    <property type="match status" value="1"/>
</dbReference>
<comment type="similarity">
    <text evidence="1">Belongs to the peptidase A31 family.</text>
</comment>
<dbReference type="SUPFAM" id="SSF53163">
    <property type="entry name" value="HybD-like"/>
    <property type="match status" value="1"/>
</dbReference>
<dbReference type="InterPro" id="IPR000671">
    <property type="entry name" value="Peptidase_A31"/>
</dbReference>
<name>A0A0N1F8N0_9HYPH</name>
<dbReference type="GO" id="GO:0004190">
    <property type="term" value="F:aspartic-type endopeptidase activity"/>
    <property type="evidence" value="ECO:0007669"/>
    <property type="project" value="UniProtKB-KW"/>
</dbReference>
<keyword evidence="3" id="KW-0064">Aspartyl protease</keyword>
<dbReference type="EMBL" id="LGSZ01000009">
    <property type="protein sequence ID" value="KPH82949.1"/>
    <property type="molecule type" value="Genomic_DNA"/>
</dbReference>
<dbReference type="Pfam" id="PF01750">
    <property type="entry name" value="HycI"/>
    <property type="match status" value="1"/>
</dbReference>
<keyword evidence="4" id="KW-0378">Hydrolase</keyword>
<protein>
    <submittedName>
        <fullName evidence="5">Hydrogenase maturation protease</fullName>
    </submittedName>
</protein>
<organism evidence="5 6">
    <name type="scientific">Bosea vaviloviae</name>
    <dbReference type="NCBI Taxonomy" id="1526658"/>
    <lineage>
        <taxon>Bacteria</taxon>
        <taxon>Pseudomonadati</taxon>
        <taxon>Pseudomonadota</taxon>
        <taxon>Alphaproteobacteria</taxon>
        <taxon>Hyphomicrobiales</taxon>
        <taxon>Boseaceae</taxon>
        <taxon>Bosea</taxon>
    </lineage>
</organism>
<evidence type="ECO:0000256" key="4">
    <source>
        <dbReference type="ARBA" id="ARBA00022801"/>
    </source>
</evidence>
<dbReference type="InterPro" id="IPR023430">
    <property type="entry name" value="Pept_HybD-like_dom_sf"/>
</dbReference>
<dbReference type="GO" id="GO:0008047">
    <property type="term" value="F:enzyme activator activity"/>
    <property type="evidence" value="ECO:0007669"/>
    <property type="project" value="InterPro"/>
</dbReference>
<proteinExistence type="inferred from homology"/>
<dbReference type="RefSeq" id="WP_156330033.1">
    <property type="nucleotide sequence ID" value="NZ_LGSZ01000009.1"/>
</dbReference>
<evidence type="ECO:0000313" key="5">
    <source>
        <dbReference type="EMBL" id="KPH82949.1"/>
    </source>
</evidence>
<evidence type="ECO:0000313" key="6">
    <source>
        <dbReference type="Proteomes" id="UP000037822"/>
    </source>
</evidence>
<dbReference type="Proteomes" id="UP000037822">
    <property type="component" value="Unassembled WGS sequence"/>
</dbReference>
<dbReference type="PANTHER" id="PTHR30302:SF1">
    <property type="entry name" value="HYDROGENASE 2 MATURATION PROTEASE"/>
    <property type="match status" value="1"/>
</dbReference>
<dbReference type="OrthoDB" id="9792731at2"/>
<dbReference type="AlphaFoldDB" id="A0A0N1F8N0"/>
<dbReference type="PRINTS" id="PR00446">
    <property type="entry name" value="HYDRGNUPTAKE"/>
</dbReference>